<dbReference type="Ensembl" id="ENSCINT00000036245.1">
    <property type="protein sequence ID" value="ENSCINP00000032803.1"/>
    <property type="gene ID" value="ENSCING00000017902.1"/>
</dbReference>
<dbReference type="Proteomes" id="UP000008144">
    <property type="component" value="Chromosome 7"/>
</dbReference>
<dbReference type="EMBL" id="EAAA01002445">
    <property type="status" value="NOT_ANNOTATED_CDS"/>
    <property type="molecule type" value="Genomic_DNA"/>
</dbReference>
<dbReference type="HOGENOM" id="CLU_3159693_0_0_1"/>
<sequence>MFLTPKIFELLSVLFFGKLFDMHVVSSNYGLTVSSSIFKSKTNNLVLI</sequence>
<reference evidence="1" key="4">
    <citation type="submission" date="2025-09" db="UniProtKB">
        <authorList>
            <consortium name="Ensembl"/>
        </authorList>
    </citation>
    <scope>IDENTIFICATION</scope>
</reference>
<proteinExistence type="predicted"/>
<protein>
    <submittedName>
        <fullName evidence="1">Uncharacterized protein</fullName>
    </submittedName>
</protein>
<evidence type="ECO:0000313" key="1">
    <source>
        <dbReference type="Ensembl" id="ENSCINP00000032803.1"/>
    </source>
</evidence>
<organism evidence="1 2">
    <name type="scientific">Ciona intestinalis</name>
    <name type="common">Transparent sea squirt</name>
    <name type="synonym">Ascidia intestinalis</name>
    <dbReference type="NCBI Taxonomy" id="7719"/>
    <lineage>
        <taxon>Eukaryota</taxon>
        <taxon>Metazoa</taxon>
        <taxon>Chordata</taxon>
        <taxon>Tunicata</taxon>
        <taxon>Ascidiacea</taxon>
        <taxon>Phlebobranchia</taxon>
        <taxon>Cionidae</taxon>
        <taxon>Ciona</taxon>
    </lineage>
</organism>
<name>H2XT19_CIOIN</name>
<evidence type="ECO:0000313" key="2">
    <source>
        <dbReference type="Proteomes" id="UP000008144"/>
    </source>
</evidence>
<dbReference type="InParanoid" id="H2XT19"/>
<reference evidence="1" key="2">
    <citation type="journal article" date="2008" name="Genome Biol.">
        <title>Improved genome assembly and evidence-based global gene model set for the chordate Ciona intestinalis: new insight into intron and operon populations.</title>
        <authorList>
            <person name="Satou Y."/>
            <person name="Mineta K."/>
            <person name="Ogasawara M."/>
            <person name="Sasakura Y."/>
            <person name="Shoguchi E."/>
            <person name="Ueno K."/>
            <person name="Yamada L."/>
            <person name="Matsumoto J."/>
            <person name="Wasserscheid J."/>
            <person name="Dewar K."/>
            <person name="Wiley G.B."/>
            <person name="Macmil S.L."/>
            <person name="Roe B.A."/>
            <person name="Zeller R.W."/>
            <person name="Hastings K.E."/>
            <person name="Lemaire P."/>
            <person name="Lindquist E."/>
            <person name="Endo T."/>
            <person name="Hotta K."/>
            <person name="Inaba K."/>
        </authorList>
    </citation>
    <scope>NUCLEOTIDE SEQUENCE [LARGE SCALE GENOMIC DNA]</scope>
    <source>
        <strain evidence="1">wild type</strain>
    </source>
</reference>
<reference evidence="1" key="3">
    <citation type="submission" date="2025-08" db="UniProtKB">
        <authorList>
            <consortium name="Ensembl"/>
        </authorList>
    </citation>
    <scope>IDENTIFICATION</scope>
</reference>
<reference evidence="2" key="1">
    <citation type="journal article" date="2002" name="Science">
        <title>The draft genome of Ciona intestinalis: insights into chordate and vertebrate origins.</title>
        <authorList>
            <person name="Dehal P."/>
            <person name="Satou Y."/>
            <person name="Campbell R.K."/>
            <person name="Chapman J."/>
            <person name="Degnan B."/>
            <person name="De Tomaso A."/>
            <person name="Davidson B."/>
            <person name="Di Gregorio A."/>
            <person name="Gelpke M."/>
            <person name="Goodstein D.M."/>
            <person name="Harafuji N."/>
            <person name="Hastings K.E."/>
            <person name="Ho I."/>
            <person name="Hotta K."/>
            <person name="Huang W."/>
            <person name="Kawashima T."/>
            <person name="Lemaire P."/>
            <person name="Martinez D."/>
            <person name="Meinertzhagen I.A."/>
            <person name="Necula S."/>
            <person name="Nonaka M."/>
            <person name="Putnam N."/>
            <person name="Rash S."/>
            <person name="Saiga H."/>
            <person name="Satake M."/>
            <person name="Terry A."/>
            <person name="Yamada L."/>
            <person name="Wang H.G."/>
            <person name="Awazu S."/>
            <person name="Azumi K."/>
            <person name="Boore J."/>
            <person name="Branno M."/>
            <person name="Chin-Bow S."/>
            <person name="DeSantis R."/>
            <person name="Doyle S."/>
            <person name="Francino P."/>
            <person name="Keys D.N."/>
            <person name="Haga S."/>
            <person name="Hayashi H."/>
            <person name="Hino K."/>
            <person name="Imai K.S."/>
            <person name="Inaba K."/>
            <person name="Kano S."/>
            <person name="Kobayashi K."/>
            <person name="Kobayashi M."/>
            <person name="Lee B.I."/>
            <person name="Makabe K.W."/>
            <person name="Manohar C."/>
            <person name="Matassi G."/>
            <person name="Medina M."/>
            <person name="Mochizuki Y."/>
            <person name="Mount S."/>
            <person name="Morishita T."/>
            <person name="Miura S."/>
            <person name="Nakayama A."/>
            <person name="Nishizaka S."/>
            <person name="Nomoto H."/>
            <person name="Ohta F."/>
            <person name="Oishi K."/>
            <person name="Rigoutsos I."/>
            <person name="Sano M."/>
            <person name="Sasaki A."/>
            <person name="Sasakura Y."/>
            <person name="Shoguchi E."/>
            <person name="Shin-i T."/>
            <person name="Spagnuolo A."/>
            <person name="Stainier D."/>
            <person name="Suzuki M.M."/>
            <person name="Tassy O."/>
            <person name="Takatori N."/>
            <person name="Tokuoka M."/>
            <person name="Yagi K."/>
            <person name="Yoshizaki F."/>
            <person name="Wada S."/>
            <person name="Zhang C."/>
            <person name="Hyatt P.D."/>
            <person name="Larimer F."/>
            <person name="Detter C."/>
            <person name="Doggett N."/>
            <person name="Glavina T."/>
            <person name="Hawkins T."/>
            <person name="Richardson P."/>
            <person name="Lucas S."/>
            <person name="Kohara Y."/>
            <person name="Levine M."/>
            <person name="Satoh N."/>
            <person name="Rokhsar D.S."/>
        </authorList>
    </citation>
    <scope>NUCLEOTIDE SEQUENCE [LARGE SCALE GENOMIC DNA]</scope>
</reference>
<dbReference type="AlphaFoldDB" id="H2XT19"/>
<accession>H2XT19</accession>
<keyword evidence="2" id="KW-1185">Reference proteome</keyword>